<gene>
    <name evidence="1" type="ORF">B296_00001538</name>
</gene>
<evidence type="ECO:0000313" key="2">
    <source>
        <dbReference type="Proteomes" id="UP000287651"/>
    </source>
</evidence>
<proteinExistence type="predicted"/>
<accession>A0A426ZGZ3</accession>
<evidence type="ECO:0000313" key="1">
    <source>
        <dbReference type="EMBL" id="RRT63253.1"/>
    </source>
</evidence>
<reference evidence="1 2" key="1">
    <citation type="journal article" date="2014" name="Agronomy (Basel)">
        <title>A Draft Genome Sequence for Ensete ventricosum, the Drought-Tolerant Tree Against Hunger.</title>
        <authorList>
            <person name="Harrison J."/>
            <person name="Moore K.A."/>
            <person name="Paszkiewicz K."/>
            <person name="Jones T."/>
            <person name="Grant M."/>
            <person name="Ambacheew D."/>
            <person name="Muzemil S."/>
            <person name="Studholme D.J."/>
        </authorList>
    </citation>
    <scope>NUCLEOTIDE SEQUENCE [LARGE SCALE GENOMIC DNA]</scope>
</reference>
<dbReference type="AlphaFoldDB" id="A0A426ZGZ3"/>
<comment type="caution">
    <text evidence="1">The sequence shown here is derived from an EMBL/GenBank/DDBJ whole genome shotgun (WGS) entry which is preliminary data.</text>
</comment>
<dbReference type="EMBL" id="AMZH03006665">
    <property type="protein sequence ID" value="RRT63253.1"/>
    <property type="molecule type" value="Genomic_DNA"/>
</dbReference>
<protein>
    <submittedName>
        <fullName evidence="1">Uncharacterized protein</fullName>
    </submittedName>
</protein>
<dbReference type="Proteomes" id="UP000287651">
    <property type="component" value="Unassembled WGS sequence"/>
</dbReference>
<sequence>MDRQIEEKNTELDLGWEENWEYKAGDDLYPTRITAPTAAGPIVEVAVCWISGRALDEVSSFSFDTVRI</sequence>
<name>A0A426ZGZ3_ENSVE</name>
<organism evidence="1 2">
    <name type="scientific">Ensete ventricosum</name>
    <name type="common">Abyssinian banana</name>
    <name type="synonym">Musa ensete</name>
    <dbReference type="NCBI Taxonomy" id="4639"/>
    <lineage>
        <taxon>Eukaryota</taxon>
        <taxon>Viridiplantae</taxon>
        <taxon>Streptophyta</taxon>
        <taxon>Embryophyta</taxon>
        <taxon>Tracheophyta</taxon>
        <taxon>Spermatophyta</taxon>
        <taxon>Magnoliopsida</taxon>
        <taxon>Liliopsida</taxon>
        <taxon>Zingiberales</taxon>
        <taxon>Musaceae</taxon>
        <taxon>Ensete</taxon>
    </lineage>
</organism>